<accession>A0A164B3W9</accession>
<feature type="region of interest" description="Disordered" evidence="4">
    <location>
        <begin position="236"/>
        <end position="306"/>
    </location>
</feature>
<dbReference type="Proteomes" id="UP000077342">
    <property type="component" value="Unassembled WGS sequence"/>
</dbReference>
<evidence type="ECO:0000256" key="1">
    <source>
        <dbReference type="ARBA" id="ARBA00022612"/>
    </source>
</evidence>
<evidence type="ECO:0000313" key="7">
    <source>
        <dbReference type="Proteomes" id="UP000077342"/>
    </source>
</evidence>
<dbReference type="EMBL" id="LWCI01000100">
    <property type="protein sequence ID" value="KZS63089.1"/>
    <property type="molecule type" value="Genomic_DNA"/>
</dbReference>
<gene>
    <name evidence="6" type="ORF">A4G28_04450</name>
</gene>
<evidence type="ECO:0000259" key="5">
    <source>
        <dbReference type="Pfam" id="PF04586"/>
    </source>
</evidence>
<comment type="caution">
    <text evidence="6">The sequence shown here is derived from an EMBL/GenBank/DDBJ whole genome shotgun (WGS) entry which is preliminary data.</text>
</comment>
<keyword evidence="1" id="KW-1188">Viral release from host cell</keyword>
<evidence type="ECO:0000256" key="2">
    <source>
        <dbReference type="ARBA" id="ARBA00022670"/>
    </source>
</evidence>
<dbReference type="InterPro" id="IPR054613">
    <property type="entry name" value="Peptidase_S78_dom"/>
</dbReference>
<proteinExistence type="predicted"/>
<keyword evidence="2" id="KW-0645">Protease</keyword>
<evidence type="ECO:0000256" key="3">
    <source>
        <dbReference type="ARBA" id="ARBA00022801"/>
    </source>
</evidence>
<evidence type="ECO:0000313" key="6">
    <source>
        <dbReference type="EMBL" id="KZS63089.1"/>
    </source>
</evidence>
<dbReference type="GO" id="GO:0006508">
    <property type="term" value="P:proteolysis"/>
    <property type="evidence" value="ECO:0007669"/>
    <property type="project" value="UniProtKB-KW"/>
</dbReference>
<dbReference type="Pfam" id="PF04586">
    <property type="entry name" value="Peptidase_S78"/>
    <property type="match status" value="1"/>
</dbReference>
<feature type="compositionally biased region" description="Basic and acidic residues" evidence="4">
    <location>
        <begin position="290"/>
        <end position="306"/>
    </location>
</feature>
<feature type="compositionally biased region" description="Basic and acidic residues" evidence="4">
    <location>
        <begin position="254"/>
        <end position="263"/>
    </location>
</feature>
<protein>
    <recommendedName>
        <fullName evidence="5">Prohead serine protease domain-containing protein</fullName>
    </recommendedName>
</protein>
<name>A0A164B3W9_9MYCO</name>
<reference evidence="7" key="1">
    <citation type="submission" date="2016-04" db="EMBL/GenBank/DDBJ databases">
        <authorList>
            <person name="Strapagiel D."/>
            <person name="Borowka P."/>
            <person name="Marciniak B."/>
            <person name="Bakula Z."/>
            <person name="Van Ingen J."/>
            <person name="Safianowska A."/>
            <person name="Dziadek J."/>
            <person name="Jagielski T."/>
        </authorList>
    </citation>
    <scope>NUCLEOTIDE SEQUENCE [LARGE SCALE GENOMIC DNA]</scope>
    <source>
        <strain evidence="7">1010001458</strain>
    </source>
</reference>
<dbReference type="GO" id="GO:0008233">
    <property type="term" value="F:peptidase activity"/>
    <property type="evidence" value="ECO:0007669"/>
    <property type="project" value="UniProtKB-KW"/>
</dbReference>
<dbReference type="AlphaFoldDB" id="A0A164B3W9"/>
<evidence type="ECO:0000256" key="4">
    <source>
        <dbReference type="SAM" id="MobiDB-lite"/>
    </source>
</evidence>
<keyword evidence="7" id="KW-1185">Reference proteome</keyword>
<feature type="domain" description="Prohead serine protease" evidence="5">
    <location>
        <begin position="24"/>
        <end position="208"/>
    </location>
</feature>
<sequence length="306" mass="34464">MATTNESRVKRPPLEGAREAPFFMRADEPNDGFTLDGYGAVFNRLTVIDSWEGRFREQFAPGSMKRSFRETPPKIQFDHGRHPLIGSIPIASLRSITEDVHPELAPEGGAHIIARIFGNWLMQPVRDAIAEGAISGMSHRFGVVREAWTYADGKPIRDERALITELERAMYENVSEDELPIRTVKEARILEMGPVVWPAYQQTSVGVRSIDLGRLRDGDPEQRRLLAEMVFVADTASMDEEAQRDTTPPGVVVEHPESSDDAQRSTPECVGERPSKSPKPLTNMQLRLMNQRDRLSTFRQVGERSQ</sequence>
<organism evidence="6 7">
    <name type="scientific">Mycobacterium ostraviense</name>
    <dbReference type="NCBI Taxonomy" id="2738409"/>
    <lineage>
        <taxon>Bacteria</taxon>
        <taxon>Bacillati</taxon>
        <taxon>Actinomycetota</taxon>
        <taxon>Actinomycetes</taxon>
        <taxon>Mycobacteriales</taxon>
        <taxon>Mycobacteriaceae</taxon>
        <taxon>Mycobacterium</taxon>
    </lineage>
</organism>
<keyword evidence="3" id="KW-0378">Hydrolase</keyword>